<dbReference type="Pfam" id="PF13692">
    <property type="entry name" value="Glyco_trans_1_4"/>
    <property type="match status" value="1"/>
</dbReference>
<reference evidence="1" key="1">
    <citation type="submission" date="2018-05" db="EMBL/GenBank/DDBJ databases">
        <authorList>
            <person name="Lanie J.A."/>
            <person name="Ng W.-L."/>
            <person name="Kazmierczak K.M."/>
            <person name="Andrzejewski T.M."/>
            <person name="Davidsen T.M."/>
            <person name="Wayne K.J."/>
            <person name="Tettelin H."/>
            <person name="Glass J.I."/>
            <person name="Rusch D."/>
            <person name="Podicherti R."/>
            <person name="Tsui H.-C.T."/>
            <person name="Winkler M.E."/>
        </authorList>
    </citation>
    <scope>NUCLEOTIDE SEQUENCE</scope>
</reference>
<gene>
    <name evidence="1" type="ORF">METZ01_LOCUS229619</name>
</gene>
<dbReference type="Gene3D" id="3.40.50.2000">
    <property type="entry name" value="Glycogen Phosphorylase B"/>
    <property type="match status" value="2"/>
</dbReference>
<dbReference type="SUPFAM" id="SSF53756">
    <property type="entry name" value="UDP-Glycosyltransferase/glycogen phosphorylase"/>
    <property type="match status" value="1"/>
</dbReference>
<organism evidence="1">
    <name type="scientific">marine metagenome</name>
    <dbReference type="NCBI Taxonomy" id="408172"/>
    <lineage>
        <taxon>unclassified sequences</taxon>
        <taxon>metagenomes</taxon>
        <taxon>ecological metagenomes</taxon>
    </lineage>
</organism>
<accession>A0A382GPN6</accession>
<dbReference type="AlphaFoldDB" id="A0A382GPN6"/>
<dbReference type="EMBL" id="UINC01056573">
    <property type="protein sequence ID" value="SVB76765.1"/>
    <property type="molecule type" value="Genomic_DNA"/>
</dbReference>
<evidence type="ECO:0008006" key="2">
    <source>
        <dbReference type="Google" id="ProtNLM"/>
    </source>
</evidence>
<name>A0A382GPN6_9ZZZZ</name>
<sequence>MRILIVSGAGGGTSQGSVGKFYHLRDFGEALTKFKVEYKLVRETDYVVGFPTKQLRKYFASKKKFQTLISDFNPDAVLVDRQSNFGLEVIKNNIPLFVLLRGHHWSEIEHAKETIYKSKVMQKVVDMRADVAEQVFAGATAILPICNYLIGVVKEHHPTQKMNVFVEGMDSSKWYKKDGMNLKHPSVGLLQDANWWRKTKEMLTLQKVIESMPNVNFYWAGDGQYKNRILDVLEKFDNFHWLGPLSYPDKVREFLSEIDIYAIITGMDTTPLSLKEAQLMQVPVIGTDVG</sequence>
<protein>
    <recommendedName>
        <fullName evidence="2">Glycosyl transferase family 1 domain-containing protein</fullName>
    </recommendedName>
</protein>
<evidence type="ECO:0000313" key="1">
    <source>
        <dbReference type="EMBL" id="SVB76765.1"/>
    </source>
</evidence>
<proteinExistence type="predicted"/>
<feature type="non-terminal residue" evidence="1">
    <location>
        <position position="290"/>
    </location>
</feature>